<dbReference type="PROSITE" id="PS51186">
    <property type="entry name" value="GNAT"/>
    <property type="match status" value="1"/>
</dbReference>
<proteinExistence type="predicted"/>
<keyword evidence="2" id="KW-0808">Transferase</keyword>
<organism evidence="2 3">
    <name type="scientific">Planococcus donghaensis MPA1U2</name>
    <dbReference type="NCBI Taxonomy" id="933115"/>
    <lineage>
        <taxon>Bacteria</taxon>
        <taxon>Bacillati</taxon>
        <taxon>Bacillota</taxon>
        <taxon>Bacilli</taxon>
        <taxon>Bacillales</taxon>
        <taxon>Caryophanaceae</taxon>
        <taxon>Planococcus</taxon>
    </lineage>
</organism>
<name>E7RGR6_9BACL</name>
<dbReference type="PANTHER" id="PTHR43792:SF13">
    <property type="entry name" value="ACETYLTRANSFERASE"/>
    <property type="match status" value="1"/>
</dbReference>
<dbReference type="Gene3D" id="3.40.630.30">
    <property type="match status" value="1"/>
</dbReference>
<feature type="domain" description="N-acetyltransferase" evidence="1">
    <location>
        <begin position="8"/>
        <end position="150"/>
    </location>
</feature>
<dbReference type="InterPro" id="IPR051531">
    <property type="entry name" value="N-acetyltransferase"/>
</dbReference>
<dbReference type="GO" id="GO:0016747">
    <property type="term" value="F:acyltransferase activity, transferring groups other than amino-acyl groups"/>
    <property type="evidence" value="ECO:0007669"/>
    <property type="project" value="InterPro"/>
</dbReference>
<dbReference type="EMBL" id="AEPB01000029">
    <property type="protein sequence ID" value="EGA89799.1"/>
    <property type="molecule type" value="Genomic_DNA"/>
</dbReference>
<evidence type="ECO:0000313" key="3">
    <source>
        <dbReference type="Proteomes" id="UP000003052"/>
    </source>
</evidence>
<dbReference type="PANTHER" id="PTHR43792">
    <property type="entry name" value="GNAT FAMILY, PUTATIVE (AFU_ORTHOLOGUE AFUA_3G00765)-RELATED-RELATED"/>
    <property type="match status" value="1"/>
</dbReference>
<comment type="caution">
    <text evidence="2">The sequence shown here is derived from an EMBL/GenBank/DDBJ whole genome shotgun (WGS) entry which is preliminary data.</text>
</comment>
<gene>
    <name evidence="2" type="ORF">GPDM_08320</name>
</gene>
<dbReference type="OrthoDB" id="452315at2"/>
<dbReference type="InterPro" id="IPR000182">
    <property type="entry name" value="GNAT_dom"/>
</dbReference>
<sequence length="152" mass="17159">MKIETERLTLMPCDSGLIKIMEKQGYDNGPQSLNHINELSKDPTLYGWGSWLVMRKSDGLIVGDAGFKGAPNSNKEVEIGYGFLESCWHMGYATEAVESLVTWAFNLSVVERIIAETKVENIGSIRVLQKVGMNQLEKKGDMLYWELRKVDK</sequence>
<reference evidence="2 3" key="1">
    <citation type="journal article" date="2011" name="J. Bacteriol.">
        <title>The Draft Genome of Planococcus donghaensis MPA1U2 Reveals Nonsporulation Pathways Controlled by a Conserved Spo0A Regulon.</title>
        <authorList>
            <person name="Pearson M.D."/>
            <person name="Noller H.F."/>
        </authorList>
    </citation>
    <scope>NUCLEOTIDE SEQUENCE [LARGE SCALE GENOMIC DNA]</scope>
    <source>
        <strain evidence="2 3">MPA1U2</strain>
    </source>
</reference>
<dbReference type="Pfam" id="PF13302">
    <property type="entry name" value="Acetyltransf_3"/>
    <property type="match status" value="1"/>
</dbReference>
<accession>E7RGR6</accession>
<evidence type="ECO:0000259" key="1">
    <source>
        <dbReference type="PROSITE" id="PS51186"/>
    </source>
</evidence>
<dbReference type="InterPro" id="IPR016181">
    <property type="entry name" value="Acyl_CoA_acyltransferase"/>
</dbReference>
<dbReference type="eggNOG" id="COG1670">
    <property type="taxonomic scope" value="Bacteria"/>
</dbReference>
<dbReference type="AlphaFoldDB" id="E7RGR6"/>
<dbReference type="RefSeq" id="WP_008430515.1">
    <property type="nucleotide sequence ID" value="NZ_AEPB01000029.1"/>
</dbReference>
<protein>
    <submittedName>
        <fullName evidence="2">Acetyltransferase, GNAT family protein</fullName>
    </submittedName>
</protein>
<dbReference type="Proteomes" id="UP000003052">
    <property type="component" value="Unassembled WGS sequence"/>
</dbReference>
<dbReference type="SUPFAM" id="SSF55729">
    <property type="entry name" value="Acyl-CoA N-acyltransferases (Nat)"/>
    <property type="match status" value="1"/>
</dbReference>
<evidence type="ECO:0000313" key="2">
    <source>
        <dbReference type="EMBL" id="EGA89799.1"/>
    </source>
</evidence>